<name>A0A6J4IH23_9CHLR</name>
<sequence length="91" mass="9372">MTYDSLCRAVRELLAGAAPGAAPGAGMADALCVHLRTAEEAQRRGDPRARAGALTAYANQLDALVNRRTLSGAQAAALKALADQLGPEGQR</sequence>
<dbReference type="EMBL" id="CADCTC010000123">
    <property type="protein sequence ID" value="CAA9250077.1"/>
    <property type="molecule type" value="Genomic_DNA"/>
</dbReference>
<gene>
    <name evidence="1" type="ORF">AVDCRST_MAG77-2027</name>
</gene>
<protein>
    <submittedName>
        <fullName evidence="1">Uncharacterized protein</fullName>
    </submittedName>
</protein>
<proteinExistence type="predicted"/>
<accession>A0A6J4IH23</accession>
<evidence type="ECO:0000313" key="1">
    <source>
        <dbReference type="EMBL" id="CAA9250077.1"/>
    </source>
</evidence>
<reference evidence="1" key="1">
    <citation type="submission" date="2020-02" db="EMBL/GenBank/DDBJ databases">
        <authorList>
            <person name="Meier V. D."/>
        </authorList>
    </citation>
    <scope>NUCLEOTIDE SEQUENCE</scope>
    <source>
        <strain evidence="1">AVDCRST_MAG77</strain>
    </source>
</reference>
<dbReference type="AlphaFoldDB" id="A0A6J4IH23"/>
<organism evidence="1">
    <name type="scientific">uncultured Chloroflexota bacterium</name>
    <dbReference type="NCBI Taxonomy" id="166587"/>
    <lineage>
        <taxon>Bacteria</taxon>
        <taxon>Bacillati</taxon>
        <taxon>Chloroflexota</taxon>
        <taxon>environmental samples</taxon>
    </lineage>
</organism>